<feature type="domain" description="Small ribosomal subunit protein uS3 C-terminal" evidence="5">
    <location>
        <begin position="185"/>
        <end position="271"/>
    </location>
</feature>
<dbReference type="InterPro" id="IPR036419">
    <property type="entry name" value="Ribosomal_S3_C_sf"/>
</dbReference>
<dbReference type="SUPFAM" id="SSF54821">
    <property type="entry name" value="Ribosomal protein S3 C-terminal domain"/>
    <property type="match status" value="1"/>
</dbReference>
<name>A0A2J7ZZR2_9CHLO</name>
<dbReference type="Proteomes" id="UP000236333">
    <property type="component" value="Unassembled WGS sequence"/>
</dbReference>
<organism evidence="6 7">
    <name type="scientific">Tetrabaena socialis</name>
    <dbReference type="NCBI Taxonomy" id="47790"/>
    <lineage>
        <taxon>Eukaryota</taxon>
        <taxon>Viridiplantae</taxon>
        <taxon>Chlorophyta</taxon>
        <taxon>core chlorophytes</taxon>
        <taxon>Chlorophyceae</taxon>
        <taxon>CS clade</taxon>
        <taxon>Chlamydomonadales</taxon>
        <taxon>Tetrabaenaceae</taxon>
        <taxon>Tetrabaena</taxon>
    </lineage>
</organism>
<evidence type="ECO:0000313" key="7">
    <source>
        <dbReference type="Proteomes" id="UP000236333"/>
    </source>
</evidence>
<protein>
    <submittedName>
        <fullName evidence="6">30S ribosomal protein S3</fullName>
    </submittedName>
</protein>
<evidence type="ECO:0000313" key="6">
    <source>
        <dbReference type="EMBL" id="PNH05760.1"/>
    </source>
</evidence>
<dbReference type="GO" id="GO:0005840">
    <property type="term" value="C:ribosome"/>
    <property type="evidence" value="ECO:0007669"/>
    <property type="project" value="UniProtKB-KW"/>
</dbReference>
<dbReference type="EMBL" id="PGGS01000281">
    <property type="protein sequence ID" value="PNH05760.1"/>
    <property type="molecule type" value="Genomic_DNA"/>
</dbReference>
<dbReference type="InterPro" id="IPR001351">
    <property type="entry name" value="Ribosomal_uS3_C"/>
</dbReference>
<keyword evidence="3" id="KW-0687">Ribonucleoprotein</keyword>
<dbReference type="AlphaFoldDB" id="A0A2J7ZZR2"/>
<sequence>LGASGQDALRSAGQASTSYGVAGEGSPLLLMARRMSGKGGKGKGVAAKAATPPPTPTAAAVSQNPAMLSAGARLRRKSPTVDPLSLLNPQQRALAEMLVQRSATPEAVDRGGSAEGGLDGAAVPEDMALRGLGQLGLPLGRREVASLLSQSLSNAVGGTQQVHFQPFVFSNIFQSAPAAASYVAAALESGGQWNRVERFFLAAVEGEGGGSGLVRGVRVQVRGRIGRKAEMAEKKIWQWGDIHLKDMSDRLDYGTAAANTRVGVLGVKVWIRYKRSAIKDLFFPPGGGSHHRAAVALGATPSLALGELFQAAAERTSRVALPNRFSSVAWWERPATAQPPENRAWEVFTHDFKPEAGERLDAYLRRSREGQRRFRTLAERRAYMATTGRFLAKQRRMLATPASDGHAAGGQVTGRRVERVLARYSLAAYVPRHRRGIRYGVLLPPGACHHTATASLSAASPPSLRSIAVLYGPLGYNGAVPPTAGAAQLLIQSVSQARPYQHPLDSDLAPVALSQVNELCERLGYIGRAPFSYSSAQVVASMMRIVIADADDEARLRPLRGMDGRQAQLIRYLRSRAAPPGTRGTQAVLEVDLEAAAQGGQGGAGRGISRLAAARNILQLLQNHELCTFPRGEPVERLRALGLAGPVPPTTGEALMLAEELRDRCLPTTGQQLAALHILGYDGPAPESVAHVRAVLRVLRRADTEAATPSTRAALGLFTELRRRAPAPPSAVAAAVAGVEDGSGLAQCPSQLEVRVAIDQLPPTEQLLGRLINLGWPGPMPVTHGTAVALEEYLMRQRTSVASTPPTSPTASPYSTSTTRVPSINGSSGGPATPGVHRRPGPFTSKLGSSPDAVLAKLQIRGLFPGAVSEWHLGHMCSAEAAHVLASLVAARGVVVARVRGGAYDEFVERWEAADAEGDWWGMEFLWD</sequence>
<comment type="caution">
    <text evidence="6">The sequence shown here is derived from an EMBL/GenBank/DDBJ whole genome shotgun (WGS) entry which is preliminary data.</text>
</comment>
<evidence type="ECO:0000256" key="2">
    <source>
        <dbReference type="ARBA" id="ARBA00022980"/>
    </source>
</evidence>
<proteinExistence type="inferred from homology"/>
<feature type="non-terminal residue" evidence="6">
    <location>
        <position position="1"/>
    </location>
</feature>
<dbReference type="Pfam" id="PF00189">
    <property type="entry name" value="Ribosomal_S3_C"/>
    <property type="match status" value="1"/>
</dbReference>
<dbReference type="GO" id="GO:0003735">
    <property type="term" value="F:structural constituent of ribosome"/>
    <property type="evidence" value="ECO:0007669"/>
    <property type="project" value="InterPro"/>
</dbReference>
<dbReference type="Gene3D" id="3.30.1140.32">
    <property type="entry name" value="Ribosomal protein S3, C-terminal domain"/>
    <property type="match status" value="1"/>
</dbReference>
<evidence type="ECO:0000259" key="5">
    <source>
        <dbReference type="Pfam" id="PF00189"/>
    </source>
</evidence>
<comment type="similarity">
    <text evidence="1">Belongs to the universal ribosomal protein uS3 family.</text>
</comment>
<feature type="compositionally biased region" description="Low complexity" evidence="4">
    <location>
        <begin position="799"/>
        <end position="819"/>
    </location>
</feature>
<reference evidence="6 7" key="1">
    <citation type="journal article" date="2017" name="Mol. Biol. Evol.">
        <title>The 4-celled Tetrabaena socialis nuclear genome reveals the essential components for genetic control of cell number at the origin of multicellularity in the volvocine lineage.</title>
        <authorList>
            <person name="Featherston J."/>
            <person name="Arakaki Y."/>
            <person name="Hanschen E.R."/>
            <person name="Ferris P.J."/>
            <person name="Michod R.E."/>
            <person name="Olson B.J.S.C."/>
            <person name="Nozaki H."/>
            <person name="Durand P.M."/>
        </authorList>
    </citation>
    <scope>NUCLEOTIDE SEQUENCE [LARGE SCALE GENOMIC DNA]</scope>
    <source>
        <strain evidence="6 7">NIES-571</strain>
    </source>
</reference>
<feature type="region of interest" description="Disordered" evidence="4">
    <location>
        <begin position="1"/>
        <end position="20"/>
    </location>
</feature>
<feature type="region of interest" description="Disordered" evidence="4">
    <location>
        <begin position="36"/>
        <end position="60"/>
    </location>
</feature>
<accession>A0A2J7ZZR2</accession>
<evidence type="ECO:0000256" key="1">
    <source>
        <dbReference type="ARBA" id="ARBA00010761"/>
    </source>
</evidence>
<dbReference type="GO" id="GO:1990904">
    <property type="term" value="C:ribonucleoprotein complex"/>
    <property type="evidence" value="ECO:0007669"/>
    <property type="project" value="UniProtKB-KW"/>
</dbReference>
<keyword evidence="2 6" id="KW-0689">Ribosomal protein</keyword>
<feature type="region of interest" description="Disordered" evidence="4">
    <location>
        <begin position="799"/>
        <end position="847"/>
    </location>
</feature>
<evidence type="ECO:0000256" key="4">
    <source>
        <dbReference type="SAM" id="MobiDB-lite"/>
    </source>
</evidence>
<evidence type="ECO:0000256" key="3">
    <source>
        <dbReference type="ARBA" id="ARBA00023274"/>
    </source>
</evidence>
<gene>
    <name evidence="6" type="ORF">TSOC_007953</name>
</gene>
<dbReference type="GO" id="GO:0006412">
    <property type="term" value="P:translation"/>
    <property type="evidence" value="ECO:0007669"/>
    <property type="project" value="InterPro"/>
</dbReference>
<keyword evidence="7" id="KW-1185">Reference proteome</keyword>
<dbReference type="OrthoDB" id="542058at2759"/>